<evidence type="ECO:0000256" key="8">
    <source>
        <dbReference type="ARBA" id="ARBA00022801"/>
    </source>
</evidence>
<proteinExistence type="inferred from homology"/>
<comment type="pathway">
    <text evidence="2">Amino-acid biosynthesis; L-serine biosynthesis; L-serine from 3-phospho-D-glycerate: step 3/3.</text>
</comment>
<dbReference type="GO" id="GO:0006564">
    <property type="term" value="P:L-serine biosynthetic process"/>
    <property type="evidence" value="ECO:0007669"/>
    <property type="project" value="UniProtKB-KW"/>
</dbReference>
<dbReference type="InterPro" id="IPR036412">
    <property type="entry name" value="HAD-like_sf"/>
</dbReference>
<feature type="active site" description="Nucleophile" evidence="14">
    <location>
        <position position="31"/>
    </location>
</feature>
<comment type="similarity">
    <text evidence="3">Belongs to the HAD-like hydrolase superfamily. SerB family.</text>
</comment>
<dbReference type="Proteomes" id="UP000595064">
    <property type="component" value="Chromosome"/>
</dbReference>
<dbReference type="SFLD" id="SFLDF00029">
    <property type="entry name" value="phosphoserine_phosphatase"/>
    <property type="match status" value="1"/>
</dbReference>
<dbReference type="NCBIfam" id="TIGR01488">
    <property type="entry name" value="HAD-SF-IB"/>
    <property type="match status" value="1"/>
</dbReference>
<dbReference type="UniPathway" id="UPA00135">
    <property type="reaction ID" value="UER00198"/>
</dbReference>
<dbReference type="EC" id="3.1.3.3" evidence="4"/>
<keyword evidence="10" id="KW-0718">Serine biosynthesis</keyword>
<dbReference type="InterPro" id="IPR004469">
    <property type="entry name" value="PSP"/>
</dbReference>
<dbReference type="KEGG" id="dla:I6G47_09945"/>
<dbReference type="GO" id="GO:0000287">
    <property type="term" value="F:magnesium ion binding"/>
    <property type="evidence" value="ECO:0007669"/>
    <property type="project" value="TreeGrafter"/>
</dbReference>
<reference evidence="15 18" key="2">
    <citation type="submission" date="2020-12" db="EMBL/GenBank/DDBJ databases">
        <title>FDA dAtabase for Regulatory Grade micrObial Sequences (FDA-ARGOS): Supporting development and validation of Infectious Disease Dx tests.</title>
        <authorList>
            <person name="Sproer C."/>
            <person name="Gronow S."/>
            <person name="Severitt S."/>
            <person name="Schroder I."/>
            <person name="Tallon L."/>
            <person name="Sadzewicz L."/>
            <person name="Zhao X."/>
            <person name="Boylan J."/>
            <person name="Ott S."/>
            <person name="Bowen H."/>
            <person name="Vavikolanu K."/>
            <person name="Mehta A."/>
            <person name="Aluvathingal J."/>
            <person name="Nadendla S."/>
            <person name="Lowell S."/>
            <person name="Myers T."/>
            <person name="Yan Y."/>
            <person name="Sichtig H."/>
        </authorList>
    </citation>
    <scope>NUCLEOTIDE SEQUENCE [LARGE SCALE GENOMIC DNA]</scope>
    <source>
        <strain evidence="15 18">FDAARGOS_890</strain>
    </source>
</reference>
<dbReference type="EMBL" id="CP065748">
    <property type="protein sequence ID" value="QPS83356.1"/>
    <property type="molecule type" value="Genomic_DNA"/>
</dbReference>
<sequence length="237" mass="25521">MTDVTEFAPGLLIRGIQPPLKLADYKLIAFDMDSTLITIECIDEIADATGKKAEVAAITEATMRGEITDFKDSLRQRVGKLVGVTEADMARVLAERLKLSPGAETLVRAAQAAGLKVLLVSGGFTYFAEHVRGMLGIDFVRANVLEMRDGALTGGLIEQPWGDICDGAEKRRTLLEVASLLGIRPDQCIAVGDGSNDIPMMQVAGLSVAYHAKPRVRNEAKVSITEGGLDRLLEVLR</sequence>
<dbReference type="SFLD" id="SFLDG01136">
    <property type="entry name" value="C1.6:_Phosphoserine_Phosphatas"/>
    <property type="match status" value="1"/>
</dbReference>
<dbReference type="InterPro" id="IPR050582">
    <property type="entry name" value="HAD-like_SerB"/>
</dbReference>
<evidence type="ECO:0000256" key="13">
    <source>
        <dbReference type="ARBA" id="ARBA00048523"/>
    </source>
</evidence>
<evidence type="ECO:0000256" key="10">
    <source>
        <dbReference type="ARBA" id="ARBA00023299"/>
    </source>
</evidence>
<reference evidence="16 17" key="1">
    <citation type="submission" date="2016-10" db="EMBL/GenBank/DDBJ databases">
        <authorList>
            <person name="de Groot N.N."/>
        </authorList>
    </citation>
    <scope>NUCLEOTIDE SEQUENCE [LARGE SCALE GENOMIC DNA]</scope>
    <source>
        <strain evidence="16 17">LMG 24775</strain>
    </source>
</reference>
<dbReference type="SFLD" id="SFLDG01137">
    <property type="entry name" value="C1.6.1:_Phosphoserine_Phosphat"/>
    <property type="match status" value="1"/>
</dbReference>
<evidence type="ECO:0000256" key="2">
    <source>
        <dbReference type="ARBA" id="ARBA00005135"/>
    </source>
</evidence>
<evidence type="ECO:0000256" key="4">
    <source>
        <dbReference type="ARBA" id="ARBA00012640"/>
    </source>
</evidence>
<dbReference type="Gene3D" id="3.40.50.1000">
    <property type="entry name" value="HAD superfamily/HAD-like"/>
    <property type="match status" value="1"/>
</dbReference>
<dbReference type="GO" id="GO:0005737">
    <property type="term" value="C:cytoplasm"/>
    <property type="evidence" value="ECO:0007669"/>
    <property type="project" value="TreeGrafter"/>
</dbReference>
<dbReference type="SFLD" id="SFLDS00003">
    <property type="entry name" value="Haloacid_Dehalogenase"/>
    <property type="match status" value="1"/>
</dbReference>
<comment type="catalytic activity">
    <reaction evidence="13">
        <text>O-phospho-D-serine + H2O = D-serine + phosphate</text>
        <dbReference type="Rhea" id="RHEA:24873"/>
        <dbReference type="ChEBI" id="CHEBI:15377"/>
        <dbReference type="ChEBI" id="CHEBI:35247"/>
        <dbReference type="ChEBI" id="CHEBI:43474"/>
        <dbReference type="ChEBI" id="CHEBI:58680"/>
        <dbReference type="EC" id="3.1.3.3"/>
    </reaction>
</comment>
<dbReference type="PANTHER" id="PTHR43344:SF2">
    <property type="entry name" value="PHOSPHOSERINE PHOSPHATASE"/>
    <property type="match status" value="1"/>
</dbReference>
<protein>
    <recommendedName>
        <fullName evidence="5">Phosphoserine phosphatase</fullName>
        <ecNumber evidence="4">3.1.3.3</ecNumber>
    </recommendedName>
    <alternativeName>
        <fullName evidence="11">O-phosphoserine phosphohydrolase</fullName>
    </alternativeName>
</protein>
<evidence type="ECO:0000256" key="11">
    <source>
        <dbReference type="ARBA" id="ARBA00031693"/>
    </source>
</evidence>
<keyword evidence="9" id="KW-0460">Magnesium</keyword>
<evidence type="ECO:0000313" key="18">
    <source>
        <dbReference type="Proteomes" id="UP000595064"/>
    </source>
</evidence>
<dbReference type="InterPro" id="IPR023214">
    <property type="entry name" value="HAD_sf"/>
</dbReference>
<keyword evidence="18" id="KW-1185">Reference proteome</keyword>
<evidence type="ECO:0000256" key="1">
    <source>
        <dbReference type="ARBA" id="ARBA00001946"/>
    </source>
</evidence>
<comment type="cofactor">
    <cofactor evidence="1">
        <name>Mg(2+)</name>
        <dbReference type="ChEBI" id="CHEBI:18420"/>
    </cofactor>
</comment>
<keyword evidence="8 15" id="KW-0378">Hydrolase</keyword>
<evidence type="ECO:0000256" key="5">
    <source>
        <dbReference type="ARBA" id="ARBA00015196"/>
    </source>
</evidence>
<dbReference type="EMBL" id="FNPE01000015">
    <property type="protein sequence ID" value="SDZ24466.1"/>
    <property type="molecule type" value="Genomic_DNA"/>
</dbReference>
<organism evidence="16 17">
    <name type="scientific">Delftia lacustris</name>
    <dbReference type="NCBI Taxonomy" id="558537"/>
    <lineage>
        <taxon>Bacteria</taxon>
        <taxon>Pseudomonadati</taxon>
        <taxon>Pseudomonadota</taxon>
        <taxon>Betaproteobacteria</taxon>
        <taxon>Burkholderiales</taxon>
        <taxon>Comamonadaceae</taxon>
        <taxon>Delftia</taxon>
    </lineage>
</organism>
<accession>A0A1H3RFP4</accession>
<evidence type="ECO:0000313" key="16">
    <source>
        <dbReference type="EMBL" id="SDZ24466.1"/>
    </source>
</evidence>
<evidence type="ECO:0000256" key="7">
    <source>
        <dbReference type="ARBA" id="ARBA00022723"/>
    </source>
</evidence>
<evidence type="ECO:0000256" key="6">
    <source>
        <dbReference type="ARBA" id="ARBA00022605"/>
    </source>
</evidence>
<comment type="catalytic activity">
    <reaction evidence="12">
        <text>O-phospho-L-serine + H2O = L-serine + phosphate</text>
        <dbReference type="Rhea" id="RHEA:21208"/>
        <dbReference type="ChEBI" id="CHEBI:15377"/>
        <dbReference type="ChEBI" id="CHEBI:33384"/>
        <dbReference type="ChEBI" id="CHEBI:43474"/>
        <dbReference type="ChEBI" id="CHEBI:57524"/>
        <dbReference type="EC" id="3.1.3.3"/>
    </reaction>
</comment>
<evidence type="ECO:0000256" key="3">
    <source>
        <dbReference type="ARBA" id="ARBA00009184"/>
    </source>
</evidence>
<gene>
    <name evidence="15" type="primary">serB</name>
    <name evidence="15" type="ORF">I6G47_09945</name>
    <name evidence="16" type="ORF">SAMN05421547_115123</name>
</gene>
<keyword evidence="6" id="KW-0028">Amino-acid biosynthesis</keyword>
<evidence type="ECO:0000256" key="9">
    <source>
        <dbReference type="ARBA" id="ARBA00022842"/>
    </source>
</evidence>
<dbReference type="NCBIfam" id="TIGR00338">
    <property type="entry name" value="serB"/>
    <property type="match status" value="1"/>
</dbReference>
<feature type="active site" description="Proton donor" evidence="14">
    <location>
        <position position="33"/>
    </location>
</feature>
<dbReference type="GeneID" id="94693468"/>
<name>A0A1H3RFP4_9BURK</name>
<dbReference type="Proteomes" id="UP000183417">
    <property type="component" value="Unassembled WGS sequence"/>
</dbReference>
<dbReference type="Pfam" id="PF00702">
    <property type="entry name" value="Hydrolase"/>
    <property type="match status" value="1"/>
</dbReference>
<dbReference type="SUPFAM" id="SSF56784">
    <property type="entry name" value="HAD-like"/>
    <property type="match status" value="1"/>
</dbReference>
<evidence type="ECO:0000256" key="12">
    <source>
        <dbReference type="ARBA" id="ARBA00048138"/>
    </source>
</evidence>
<dbReference type="AlphaFoldDB" id="A0A1H3RFP4"/>
<evidence type="ECO:0000313" key="15">
    <source>
        <dbReference type="EMBL" id="QPS83356.1"/>
    </source>
</evidence>
<dbReference type="PANTHER" id="PTHR43344">
    <property type="entry name" value="PHOSPHOSERINE PHOSPHATASE"/>
    <property type="match status" value="1"/>
</dbReference>
<keyword evidence="7" id="KW-0479">Metal-binding</keyword>
<evidence type="ECO:0000256" key="14">
    <source>
        <dbReference type="PIRSR" id="PIRSR604469-1"/>
    </source>
</evidence>
<dbReference type="GO" id="GO:0036424">
    <property type="term" value="F:L-phosphoserine phosphatase activity"/>
    <property type="evidence" value="ECO:0007669"/>
    <property type="project" value="InterPro"/>
</dbReference>
<dbReference type="RefSeq" id="WP_016445267.1">
    <property type="nucleotide sequence ID" value="NZ_CP065748.1"/>
</dbReference>
<evidence type="ECO:0000313" key="17">
    <source>
        <dbReference type="Proteomes" id="UP000183417"/>
    </source>
</evidence>